<dbReference type="OrthoDB" id="922982at2"/>
<protein>
    <recommendedName>
        <fullName evidence="3">DUF4249 domain-containing protein</fullName>
    </recommendedName>
</protein>
<dbReference type="Pfam" id="PF14054">
    <property type="entry name" value="DUF4249"/>
    <property type="match status" value="1"/>
</dbReference>
<evidence type="ECO:0008006" key="3">
    <source>
        <dbReference type="Google" id="ProtNLM"/>
    </source>
</evidence>
<dbReference type="Proteomes" id="UP000198990">
    <property type="component" value="Unassembled WGS sequence"/>
</dbReference>
<sequence>MNKLIVKFLLLVSPFFLTNCIDPVEPEFEFKEGLVFIEGIATTVKGGSYVIINKSVNEFGINKTKFENGASVSFVNSLTGQVVELVELEGAYVPSIEFKANVGEQWEIDVVLEDGRQYRSQPETVLESVPISNIKASYNPELQYNDGTGSFEPGHAISITFDDPVNEENYYYWTFKSYENLLVCQVCFDGIYRDGLCGPTSISTPDYFSYTCDTDCWKIRYPESISIFDDKFSNGKTTTDLIVANVPLYTKENIVVEIQQLSLTPDAFDYYKVLKDLVDNNSGFNAPPPAALIGNIYNPNDSDDFVFGRFTAAATSSADIFIKRGDIPENSLETQMPLSIEPTFMSPYPPPATIEAPCNEGRFKTAIQPEAWMN</sequence>
<name>A0A1H7R1D3_9FLAO</name>
<accession>A0A1H7R1D3</accession>
<keyword evidence="2" id="KW-1185">Reference proteome</keyword>
<dbReference type="RefSeq" id="WP_091623635.1">
    <property type="nucleotide sequence ID" value="NZ_FNZN01000004.1"/>
</dbReference>
<evidence type="ECO:0000313" key="2">
    <source>
        <dbReference type="Proteomes" id="UP000198990"/>
    </source>
</evidence>
<gene>
    <name evidence="1" type="ORF">SAMN04488008_104137</name>
</gene>
<dbReference type="EMBL" id="FNZN01000004">
    <property type="protein sequence ID" value="SEL53788.1"/>
    <property type="molecule type" value="Genomic_DNA"/>
</dbReference>
<reference evidence="2" key="1">
    <citation type="submission" date="2016-10" db="EMBL/GenBank/DDBJ databases">
        <authorList>
            <person name="Varghese N."/>
            <person name="Submissions S."/>
        </authorList>
    </citation>
    <scope>NUCLEOTIDE SEQUENCE [LARGE SCALE GENOMIC DNA]</scope>
    <source>
        <strain evidence="2">DSM 16471</strain>
    </source>
</reference>
<evidence type="ECO:0000313" key="1">
    <source>
        <dbReference type="EMBL" id="SEL53788.1"/>
    </source>
</evidence>
<organism evidence="1 2">
    <name type="scientific">Maribacter orientalis</name>
    <dbReference type="NCBI Taxonomy" id="228957"/>
    <lineage>
        <taxon>Bacteria</taxon>
        <taxon>Pseudomonadati</taxon>
        <taxon>Bacteroidota</taxon>
        <taxon>Flavobacteriia</taxon>
        <taxon>Flavobacteriales</taxon>
        <taxon>Flavobacteriaceae</taxon>
        <taxon>Maribacter</taxon>
    </lineage>
</organism>
<dbReference type="STRING" id="228957.SAMN04488008_104137"/>
<proteinExistence type="predicted"/>
<dbReference type="AlphaFoldDB" id="A0A1H7R1D3"/>
<dbReference type="InterPro" id="IPR025345">
    <property type="entry name" value="DUF4249"/>
</dbReference>